<dbReference type="GO" id="GO:0016987">
    <property type="term" value="F:sigma factor activity"/>
    <property type="evidence" value="ECO:0007669"/>
    <property type="project" value="UniProtKB-KW"/>
</dbReference>
<dbReference type="InterPro" id="IPR013325">
    <property type="entry name" value="RNA_pol_sigma_r2"/>
</dbReference>
<evidence type="ECO:0000256" key="6">
    <source>
        <dbReference type="SAM" id="MobiDB-lite"/>
    </source>
</evidence>
<evidence type="ECO:0000259" key="9">
    <source>
        <dbReference type="Pfam" id="PF13490"/>
    </source>
</evidence>
<dbReference type="RefSeq" id="WP_285761295.1">
    <property type="nucleotide sequence ID" value="NZ_BSQG01000009.1"/>
</dbReference>
<dbReference type="InterPro" id="IPR014284">
    <property type="entry name" value="RNA_pol_sigma-70_dom"/>
</dbReference>
<keyword evidence="5" id="KW-0804">Transcription</keyword>
<dbReference type="InterPro" id="IPR013249">
    <property type="entry name" value="RNA_pol_sigma70_r4_t2"/>
</dbReference>
<keyword evidence="11" id="KW-1185">Reference proteome</keyword>
<dbReference type="AlphaFoldDB" id="A0A9W6P8W1"/>
<dbReference type="Pfam" id="PF04542">
    <property type="entry name" value="Sigma70_r2"/>
    <property type="match status" value="1"/>
</dbReference>
<feature type="domain" description="Putative zinc-finger" evidence="9">
    <location>
        <begin position="198"/>
        <end position="232"/>
    </location>
</feature>
<evidence type="ECO:0008006" key="12">
    <source>
        <dbReference type="Google" id="ProtNLM"/>
    </source>
</evidence>
<feature type="compositionally biased region" description="Pro residues" evidence="6">
    <location>
        <begin position="314"/>
        <end position="325"/>
    </location>
</feature>
<dbReference type="PANTHER" id="PTHR43133">
    <property type="entry name" value="RNA POLYMERASE ECF-TYPE SIGMA FACTO"/>
    <property type="match status" value="1"/>
</dbReference>
<evidence type="ECO:0000313" key="10">
    <source>
        <dbReference type="EMBL" id="GLU49750.1"/>
    </source>
</evidence>
<feature type="domain" description="RNA polymerase sigma factor 70 region 4 type 2" evidence="8">
    <location>
        <begin position="129"/>
        <end position="178"/>
    </location>
</feature>
<proteinExistence type="inferred from homology"/>
<dbReference type="InterPro" id="IPR036388">
    <property type="entry name" value="WH-like_DNA-bd_sf"/>
</dbReference>
<accession>A0A9W6P8W1</accession>
<dbReference type="GO" id="GO:0003677">
    <property type="term" value="F:DNA binding"/>
    <property type="evidence" value="ECO:0007669"/>
    <property type="project" value="UniProtKB-KW"/>
</dbReference>
<keyword evidence="4" id="KW-0238">DNA-binding</keyword>
<feature type="domain" description="RNA polymerase sigma-70 region 2" evidence="7">
    <location>
        <begin position="33"/>
        <end position="101"/>
    </location>
</feature>
<evidence type="ECO:0000259" key="8">
    <source>
        <dbReference type="Pfam" id="PF08281"/>
    </source>
</evidence>
<organism evidence="10 11">
    <name type="scientific">Nocardiopsis ansamitocini</name>
    <dbReference type="NCBI Taxonomy" id="1670832"/>
    <lineage>
        <taxon>Bacteria</taxon>
        <taxon>Bacillati</taxon>
        <taxon>Actinomycetota</taxon>
        <taxon>Actinomycetes</taxon>
        <taxon>Streptosporangiales</taxon>
        <taxon>Nocardiopsidaceae</taxon>
        <taxon>Nocardiopsis</taxon>
    </lineage>
</organism>
<reference evidence="10" key="1">
    <citation type="submission" date="2023-02" db="EMBL/GenBank/DDBJ databases">
        <title>Nocardiopsis ansamitocini NBRC 112285.</title>
        <authorList>
            <person name="Ichikawa N."/>
            <person name="Sato H."/>
            <person name="Tonouchi N."/>
        </authorList>
    </citation>
    <scope>NUCLEOTIDE SEQUENCE</scope>
    <source>
        <strain evidence="10">NBRC 112285</strain>
    </source>
</reference>
<dbReference type="Proteomes" id="UP001165092">
    <property type="component" value="Unassembled WGS sequence"/>
</dbReference>
<dbReference type="NCBIfam" id="TIGR02937">
    <property type="entry name" value="sigma70-ECF"/>
    <property type="match status" value="1"/>
</dbReference>
<dbReference type="InterPro" id="IPR039425">
    <property type="entry name" value="RNA_pol_sigma-70-like"/>
</dbReference>
<dbReference type="InterPro" id="IPR041916">
    <property type="entry name" value="Anti_sigma_zinc_sf"/>
</dbReference>
<dbReference type="SUPFAM" id="SSF88659">
    <property type="entry name" value="Sigma3 and sigma4 domains of RNA polymerase sigma factors"/>
    <property type="match status" value="1"/>
</dbReference>
<feature type="compositionally biased region" description="Pro residues" evidence="6">
    <location>
        <begin position="333"/>
        <end position="367"/>
    </location>
</feature>
<dbReference type="Pfam" id="PF08281">
    <property type="entry name" value="Sigma70_r4_2"/>
    <property type="match status" value="1"/>
</dbReference>
<evidence type="ECO:0000256" key="2">
    <source>
        <dbReference type="ARBA" id="ARBA00023015"/>
    </source>
</evidence>
<feature type="region of interest" description="Disordered" evidence="6">
    <location>
        <begin position="595"/>
        <end position="674"/>
    </location>
</feature>
<dbReference type="EMBL" id="BSQG01000009">
    <property type="protein sequence ID" value="GLU49750.1"/>
    <property type="molecule type" value="Genomic_DNA"/>
</dbReference>
<evidence type="ECO:0000259" key="7">
    <source>
        <dbReference type="Pfam" id="PF04542"/>
    </source>
</evidence>
<dbReference type="Gene3D" id="1.10.10.1320">
    <property type="entry name" value="Anti-sigma factor, zinc-finger domain"/>
    <property type="match status" value="1"/>
</dbReference>
<dbReference type="SUPFAM" id="SSF88946">
    <property type="entry name" value="Sigma2 domain of RNA polymerase sigma factors"/>
    <property type="match status" value="1"/>
</dbReference>
<dbReference type="GO" id="GO:0006352">
    <property type="term" value="P:DNA-templated transcription initiation"/>
    <property type="evidence" value="ECO:0007669"/>
    <property type="project" value="InterPro"/>
</dbReference>
<dbReference type="Gene3D" id="1.10.10.10">
    <property type="entry name" value="Winged helix-like DNA-binding domain superfamily/Winged helix DNA-binding domain"/>
    <property type="match status" value="1"/>
</dbReference>
<keyword evidence="2" id="KW-0805">Transcription regulation</keyword>
<evidence type="ECO:0000256" key="5">
    <source>
        <dbReference type="ARBA" id="ARBA00023163"/>
    </source>
</evidence>
<keyword evidence="3" id="KW-0731">Sigma factor</keyword>
<dbReference type="InterPro" id="IPR027383">
    <property type="entry name" value="Znf_put"/>
</dbReference>
<feature type="compositionally biased region" description="Pro residues" evidence="6">
    <location>
        <begin position="391"/>
        <end position="404"/>
    </location>
</feature>
<feature type="compositionally biased region" description="Pro residues" evidence="6">
    <location>
        <begin position="642"/>
        <end position="670"/>
    </location>
</feature>
<feature type="region of interest" description="Disordered" evidence="6">
    <location>
        <begin position="308"/>
        <end position="407"/>
    </location>
</feature>
<evidence type="ECO:0000256" key="1">
    <source>
        <dbReference type="ARBA" id="ARBA00010641"/>
    </source>
</evidence>
<dbReference type="PANTHER" id="PTHR43133:SF8">
    <property type="entry name" value="RNA POLYMERASE SIGMA FACTOR HI_1459-RELATED"/>
    <property type="match status" value="1"/>
</dbReference>
<comment type="caution">
    <text evidence="10">The sequence shown here is derived from an EMBL/GenBank/DDBJ whole genome shotgun (WGS) entry which is preliminary data.</text>
</comment>
<protein>
    <recommendedName>
        <fullName evidence="12">RNA polymerase sigma factor (Sigma-70 family)</fullName>
    </recommendedName>
</protein>
<name>A0A9W6P8W1_9ACTN</name>
<dbReference type="InterPro" id="IPR007627">
    <property type="entry name" value="RNA_pol_sigma70_r2"/>
</dbReference>
<evidence type="ECO:0000256" key="3">
    <source>
        <dbReference type="ARBA" id="ARBA00023082"/>
    </source>
</evidence>
<dbReference type="Gene3D" id="1.10.1740.10">
    <property type="match status" value="1"/>
</dbReference>
<gene>
    <name evidence="10" type="ORF">Nans01_41010</name>
</gene>
<evidence type="ECO:0000256" key="4">
    <source>
        <dbReference type="ARBA" id="ARBA00023125"/>
    </source>
</evidence>
<feature type="compositionally biased region" description="Low complexity" evidence="6">
    <location>
        <begin position="625"/>
        <end position="636"/>
    </location>
</feature>
<comment type="similarity">
    <text evidence="1">Belongs to the sigma-70 factor family. ECF subfamily.</text>
</comment>
<sequence>MTDALNDHVESAIGDNQLIAAVRGGDTEAYAALYERHAGSARGLARQLVRGESEVDDTVSEAFARVLSVVQRGGGPEDGFRPYLLTAVRNAAYDRFRGEKRQFVTDDMEAFDRGEPFVDPALDGLERSLIARAFSSLPERWQAVLWHTEIEGEKPAEVAAVLGMSANSVAALAYRAREGLRQAYLQMHLAGGAPAESCRPALDHLGAYVRGGLAKRDTATVDRHLDGCADCRAVYAELMDVNVALRGVMAPLVLGPAAAAYLAALPGGVLAGGWWGRLPKRQQQAVAAGTAVAVVAASAALAVVSNEEQVRPSPAQPPVAAPPAQPRSDQEPADPPVPDVPAPPPPGDPAPAAPAPPSPAGAPPPAPEESVVLQPPLPSPDPVEEPDRPRPPVGPSAPSEPSPPRFVADIDPVGALVPGRPGIVVLGVLNEGGTTVDDVVADVTLPAGVTLVSSGRAGNAFPVNPADPTVLDGWSCTATVTGAECVRSALDAGADSSAYLDVDVANSAVEGGRPGVSVRSGRVTATAEAANGVDPSGSAARYAAAGRVRGLAVGNSLMTCVDQDDEAASADWPWGVFPRTAPAPADERPAPVRGLVEDAAPSPSTGPEGGGEDEGEPGKADPGHGADPAPGALPAPQQVEPTPDPTTAPGPAPTPEPGPTPSARPLPEPEGPCARALQREGDRRNNDHWDMQHLDLDDDRATASSSSAVWDLPAGGSVRWAGLYFSGVGTPHSPSAKVRGPGADSFTTVRAEEVGTVRFPGFAAYQAFADVTELVRGHGGGEWWVGDVPTRTGYAAYAGWSLVVVVEDPSATVNQAMVLDGTSLVFQGETMEFPLSGLLPAGAQADIDVVAFEGDAGIAGDQVLLNGAALTPQGGDRDPANAFASSSTGAVGPPLTFGTDVVRFSAPLPRSPVLRLVSRGDAYLAGAVAVTAAIRP</sequence>
<evidence type="ECO:0000313" key="11">
    <source>
        <dbReference type="Proteomes" id="UP001165092"/>
    </source>
</evidence>
<dbReference type="Pfam" id="PF13490">
    <property type="entry name" value="zf-HC2"/>
    <property type="match status" value="1"/>
</dbReference>
<dbReference type="InterPro" id="IPR013324">
    <property type="entry name" value="RNA_pol_sigma_r3/r4-like"/>
</dbReference>